<evidence type="ECO:0000259" key="3">
    <source>
        <dbReference type="Pfam" id="PF01507"/>
    </source>
</evidence>
<dbReference type="Proteomes" id="UP001589832">
    <property type="component" value="Unassembled WGS sequence"/>
</dbReference>
<evidence type="ECO:0000256" key="2">
    <source>
        <dbReference type="ARBA" id="ARBA00024327"/>
    </source>
</evidence>
<protein>
    <submittedName>
        <fullName evidence="4">Phosphoadenosine phosphosulfate reductase family protein</fullName>
    </submittedName>
</protein>
<evidence type="ECO:0000313" key="5">
    <source>
        <dbReference type="Proteomes" id="UP001589832"/>
    </source>
</evidence>
<dbReference type="Gene3D" id="3.40.50.620">
    <property type="entry name" value="HUPs"/>
    <property type="match status" value="1"/>
</dbReference>
<reference evidence="4 5" key="1">
    <citation type="submission" date="2024-09" db="EMBL/GenBank/DDBJ databases">
        <authorList>
            <person name="Sun Q."/>
            <person name="Mori K."/>
        </authorList>
    </citation>
    <scope>NUCLEOTIDE SEQUENCE [LARGE SCALE GENOMIC DNA]</scope>
    <source>
        <strain evidence="4 5">NCAIM B.02481</strain>
    </source>
</reference>
<name>A0ABV6Q776_9FLAO</name>
<keyword evidence="5" id="KW-1185">Reference proteome</keyword>
<dbReference type="RefSeq" id="WP_386061213.1">
    <property type="nucleotide sequence ID" value="NZ_JBHLTQ010000002.1"/>
</dbReference>
<dbReference type="PANTHER" id="PTHR46509">
    <property type="entry name" value="PHOSPHOADENOSINE PHOSPHOSULFATE REDUCTASE"/>
    <property type="match status" value="1"/>
</dbReference>
<evidence type="ECO:0000256" key="1">
    <source>
        <dbReference type="ARBA" id="ARBA00009732"/>
    </source>
</evidence>
<comment type="pathway">
    <text evidence="2">Sulfur metabolism; hydrogen sulfide biosynthesis; sulfite from sulfate.</text>
</comment>
<dbReference type="PANTHER" id="PTHR46509:SF1">
    <property type="entry name" value="PHOSPHOADENOSINE PHOSPHOSULFATE REDUCTASE"/>
    <property type="match status" value="1"/>
</dbReference>
<comment type="similarity">
    <text evidence="1">Belongs to the PAPS reductase family. CysH subfamily.</text>
</comment>
<dbReference type="Pfam" id="PF01507">
    <property type="entry name" value="PAPS_reduct"/>
    <property type="match status" value="1"/>
</dbReference>
<dbReference type="EMBL" id="JBHLTQ010000002">
    <property type="protein sequence ID" value="MFC0604130.1"/>
    <property type="molecule type" value="Genomic_DNA"/>
</dbReference>
<dbReference type="InterPro" id="IPR014729">
    <property type="entry name" value="Rossmann-like_a/b/a_fold"/>
</dbReference>
<comment type="caution">
    <text evidence="4">The sequence shown here is derived from an EMBL/GenBank/DDBJ whole genome shotgun (WGS) entry which is preliminary data.</text>
</comment>
<evidence type="ECO:0000313" key="4">
    <source>
        <dbReference type="EMBL" id="MFC0604130.1"/>
    </source>
</evidence>
<gene>
    <name evidence="4" type="ORF">ACFFGA_06170</name>
</gene>
<accession>A0ABV6Q776</accession>
<dbReference type="SUPFAM" id="SSF52402">
    <property type="entry name" value="Adenine nucleotide alpha hydrolases-like"/>
    <property type="match status" value="1"/>
</dbReference>
<sequence>MELDIDKINKELRSKSPKDIVIWALSISKNPVVTTNFRPYEAAILHLTNTVKHNIKVIWCDTGYNTPNTYKHAEEVIEKLNLNIQLYVPKQTVAHRNVLMGIPSVEDPTHKLFTEQVKLEPFKRAMSEHKPDVWFTNLRKGQTAFRDSIDIVSQDNTGVIKVSPFYHYSDEALDGYLKENNLPNEFKYFDPTKQLENRECGLHA</sequence>
<proteinExistence type="inferred from homology"/>
<organism evidence="4 5">
    <name type="scientific">Winogradskyella pulchriflava</name>
    <dbReference type="NCBI Taxonomy" id="1110688"/>
    <lineage>
        <taxon>Bacteria</taxon>
        <taxon>Pseudomonadati</taxon>
        <taxon>Bacteroidota</taxon>
        <taxon>Flavobacteriia</taxon>
        <taxon>Flavobacteriales</taxon>
        <taxon>Flavobacteriaceae</taxon>
        <taxon>Winogradskyella</taxon>
    </lineage>
</organism>
<dbReference type="InterPro" id="IPR002500">
    <property type="entry name" value="PAPS_reduct_dom"/>
</dbReference>
<feature type="domain" description="Phosphoadenosine phosphosulphate reductase" evidence="3">
    <location>
        <begin position="31"/>
        <end position="183"/>
    </location>
</feature>